<comment type="similarity">
    <text evidence="1">Belongs to the thioredoxin family.</text>
</comment>
<dbReference type="CDD" id="cd02947">
    <property type="entry name" value="TRX_family"/>
    <property type="match status" value="1"/>
</dbReference>
<organism evidence="5">
    <name type="scientific">Chaetoceros debilis</name>
    <dbReference type="NCBI Taxonomy" id="122233"/>
    <lineage>
        <taxon>Eukaryota</taxon>
        <taxon>Sar</taxon>
        <taxon>Stramenopiles</taxon>
        <taxon>Ochrophyta</taxon>
        <taxon>Bacillariophyta</taxon>
        <taxon>Coscinodiscophyceae</taxon>
        <taxon>Chaetocerotophycidae</taxon>
        <taxon>Chaetocerotales</taxon>
        <taxon>Chaetocerotaceae</taxon>
        <taxon>Chaetoceros</taxon>
    </lineage>
</organism>
<reference evidence="5" key="1">
    <citation type="submission" date="2021-01" db="EMBL/GenBank/DDBJ databases">
        <authorList>
            <person name="Corre E."/>
            <person name="Pelletier E."/>
            <person name="Niang G."/>
            <person name="Scheremetjew M."/>
            <person name="Finn R."/>
            <person name="Kale V."/>
            <person name="Holt S."/>
            <person name="Cochrane G."/>
            <person name="Meng A."/>
            <person name="Brown T."/>
            <person name="Cohen L."/>
        </authorList>
    </citation>
    <scope>NUCLEOTIDE SEQUENCE</scope>
    <source>
        <strain evidence="5">MM31A-1</strain>
    </source>
</reference>
<dbReference type="Pfam" id="PF00085">
    <property type="entry name" value="Thioredoxin"/>
    <property type="match status" value="1"/>
</dbReference>
<accession>A0A7S3V4I7</accession>
<dbReference type="SUPFAM" id="SSF52833">
    <property type="entry name" value="Thioredoxin-like"/>
    <property type="match status" value="1"/>
</dbReference>
<dbReference type="GO" id="GO:0045454">
    <property type="term" value="P:cell redox homeostasis"/>
    <property type="evidence" value="ECO:0007669"/>
    <property type="project" value="TreeGrafter"/>
</dbReference>
<feature type="signal peptide" evidence="3">
    <location>
        <begin position="1"/>
        <end position="21"/>
    </location>
</feature>
<feature type="compositionally biased region" description="Basic and acidic residues" evidence="2">
    <location>
        <begin position="82"/>
        <end position="96"/>
    </location>
</feature>
<evidence type="ECO:0000259" key="4">
    <source>
        <dbReference type="Pfam" id="PF00085"/>
    </source>
</evidence>
<feature type="region of interest" description="Disordered" evidence="2">
    <location>
        <begin position="80"/>
        <end position="129"/>
    </location>
</feature>
<evidence type="ECO:0000256" key="3">
    <source>
        <dbReference type="SAM" id="SignalP"/>
    </source>
</evidence>
<dbReference type="Gene3D" id="3.40.30.10">
    <property type="entry name" value="Glutaredoxin"/>
    <property type="match status" value="1"/>
</dbReference>
<feature type="domain" description="Thioredoxin" evidence="4">
    <location>
        <begin position="158"/>
        <end position="223"/>
    </location>
</feature>
<proteinExistence type="inferred from homology"/>
<feature type="chain" id="PRO_5031455426" description="Thioredoxin domain-containing protein" evidence="3">
    <location>
        <begin position="22"/>
        <end position="298"/>
    </location>
</feature>
<evidence type="ECO:0000256" key="1">
    <source>
        <dbReference type="ARBA" id="ARBA00008987"/>
    </source>
</evidence>
<dbReference type="PANTHER" id="PTHR43601:SF32">
    <property type="entry name" value="THIOREDOXIN-LIKE 2-2, CHLOROPLASTIC"/>
    <property type="match status" value="1"/>
</dbReference>
<name>A0A7S3V4I7_9STRA</name>
<evidence type="ECO:0000256" key="2">
    <source>
        <dbReference type="SAM" id="MobiDB-lite"/>
    </source>
</evidence>
<dbReference type="AlphaFoldDB" id="A0A7S3V4I7"/>
<dbReference type="InterPro" id="IPR013766">
    <property type="entry name" value="Thioredoxin_domain"/>
</dbReference>
<dbReference type="PANTHER" id="PTHR43601">
    <property type="entry name" value="THIOREDOXIN, MITOCHONDRIAL"/>
    <property type="match status" value="1"/>
</dbReference>
<protein>
    <recommendedName>
        <fullName evidence="4">Thioredoxin domain-containing protein</fullName>
    </recommendedName>
</protein>
<dbReference type="EMBL" id="HBIO01001862">
    <property type="protein sequence ID" value="CAE0456499.1"/>
    <property type="molecule type" value="Transcribed_RNA"/>
</dbReference>
<keyword evidence="3" id="KW-0732">Signal</keyword>
<sequence length="298" mass="33480">MFFQNISLLAAIFLSFELVVSLSFQVSNNAVVQLRRSSSAGLSLESGIFDKQPHPSSAGNSRSSLTHHYLFTTSSLSYKSKPYSDDAEKTHTDKSEVVQSNSPGALEGEGADASKSQPKPRKSRVVKSGVNETRVKTVTTLEAFYKFFEKDNVNADPVQNDQIIIVRFFSHWCKSCQAIAPKYKRLARLNKNVLFLDIPITKENTDMQKELKICAVPYGHIYYPSGSTNGENHDSSHETNTNISKVGYALVEELKMGKMYWSDFEEIFKTYTTGLCQISSMDYSDPHSENLIRKKVKL</sequence>
<gene>
    <name evidence="5" type="ORF">CDEB00056_LOCUS1340</name>
</gene>
<dbReference type="InterPro" id="IPR036249">
    <property type="entry name" value="Thioredoxin-like_sf"/>
</dbReference>
<evidence type="ECO:0000313" key="5">
    <source>
        <dbReference type="EMBL" id="CAE0456499.1"/>
    </source>
</evidence>